<evidence type="ECO:0000313" key="2">
    <source>
        <dbReference type="EMBL" id="MXQ74309.1"/>
    </source>
</evidence>
<accession>A0A6N8UD04</accession>
<name>A0A6N8UD04_9FIRM</name>
<keyword evidence="1" id="KW-0812">Transmembrane</keyword>
<feature type="transmembrane region" description="Helical" evidence="1">
    <location>
        <begin position="42"/>
        <end position="58"/>
    </location>
</feature>
<dbReference type="AlphaFoldDB" id="A0A6N8UD04"/>
<keyword evidence="1" id="KW-0472">Membrane</keyword>
<evidence type="ECO:0000256" key="1">
    <source>
        <dbReference type="SAM" id="Phobius"/>
    </source>
</evidence>
<feature type="transmembrane region" description="Helical" evidence="1">
    <location>
        <begin position="20"/>
        <end position="36"/>
    </location>
</feature>
<gene>
    <name evidence="2" type="ORF">GSF08_10270</name>
</gene>
<reference evidence="2 3" key="1">
    <citation type="submission" date="2019-12" db="EMBL/GenBank/DDBJ databases">
        <authorList>
            <person name="Yang R."/>
        </authorList>
    </citation>
    <scope>NUCLEOTIDE SEQUENCE [LARGE SCALE GENOMIC DNA]</scope>
    <source>
        <strain evidence="2 3">DONG20-135</strain>
    </source>
</reference>
<proteinExistence type="predicted"/>
<keyword evidence="3" id="KW-1185">Reference proteome</keyword>
<reference evidence="2 3" key="2">
    <citation type="submission" date="2020-01" db="EMBL/GenBank/DDBJ databases">
        <title>Clostridiaceae sp. nov. isolated from the gut of human by culturomics.</title>
        <authorList>
            <person name="Chang Y."/>
        </authorList>
    </citation>
    <scope>NUCLEOTIDE SEQUENCE [LARGE SCALE GENOMIC DNA]</scope>
    <source>
        <strain evidence="2 3">DONG20-135</strain>
    </source>
</reference>
<organism evidence="2 3">
    <name type="scientific">Copranaerobaculum intestinale</name>
    <dbReference type="NCBI Taxonomy" id="2692629"/>
    <lineage>
        <taxon>Bacteria</taxon>
        <taxon>Bacillati</taxon>
        <taxon>Bacillota</taxon>
        <taxon>Erysipelotrichia</taxon>
        <taxon>Erysipelotrichales</taxon>
        <taxon>Erysipelotrichaceae</taxon>
        <taxon>Copranaerobaculum</taxon>
    </lineage>
</organism>
<protein>
    <recommendedName>
        <fullName evidence="4">Zn-finger containing protein</fullName>
    </recommendedName>
</protein>
<dbReference type="Proteomes" id="UP000434036">
    <property type="component" value="Unassembled WGS sequence"/>
</dbReference>
<dbReference type="EMBL" id="WUUQ01000006">
    <property type="protein sequence ID" value="MXQ74309.1"/>
    <property type="molecule type" value="Genomic_DNA"/>
</dbReference>
<evidence type="ECO:0008006" key="4">
    <source>
        <dbReference type="Google" id="ProtNLM"/>
    </source>
</evidence>
<evidence type="ECO:0000313" key="3">
    <source>
        <dbReference type="Proteomes" id="UP000434036"/>
    </source>
</evidence>
<comment type="caution">
    <text evidence="2">The sequence shown here is derived from an EMBL/GenBank/DDBJ whole genome shotgun (WGS) entry which is preliminary data.</text>
</comment>
<keyword evidence="1" id="KW-1133">Transmembrane helix</keyword>
<sequence length="131" mass="15809">MKAWLQRFMYGRYGADQLNMALMILFLVIALTTPFLKNNIPLILNLVLIVLIYFRMFSRNISKRYAENQKFLKLWNPIRNKFHFTIKHTKERKDYRFYKCPSCKQKVRVPKGRGEITITCPKCHTKFDKRT</sequence>